<dbReference type="InterPro" id="IPR016161">
    <property type="entry name" value="Ald_DH/histidinol_DH"/>
</dbReference>
<gene>
    <name evidence="6" type="primary">gabD</name>
    <name evidence="6" type="ORF">BN1804_02897</name>
</gene>
<dbReference type="Proteomes" id="UP000183920">
    <property type="component" value="Unassembled WGS sequence"/>
</dbReference>
<dbReference type="SUPFAM" id="SSF53720">
    <property type="entry name" value="ALDH-like"/>
    <property type="match status" value="1"/>
</dbReference>
<evidence type="ECO:0000313" key="6">
    <source>
        <dbReference type="EMBL" id="CRL64243.1"/>
    </source>
</evidence>
<dbReference type="Gene3D" id="3.40.309.10">
    <property type="entry name" value="Aldehyde Dehydrogenase, Chain A, domain 2"/>
    <property type="match status" value="1"/>
</dbReference>
<organism evidence="6 7">
    <name type="scientific">Proteus penneri</name>
    <dbReference type="NCBI Taxonomy" id="102862"/>
    <lineage>
        <taxon>Bacteria</taxon>
        <taxon>Pseudomonadati</taxon>
        <taxon>Pseudomonadota</taxon>
        <taxon>Gammaproteobacteria</taxon>
        <taxon>Enterobacterales</taxon>
        <taxon>Morganellaceae</taxon>
        <taxon>Proteus</taxon>
    </lineage>
</organism>
<dbReference type="Gene3D" id="3.40.605.10">
    <property type="entry name" value="Aldehyde Dehydrogenase, Chain A, domain 1"/>
    <property type="match status" value="1"/>
</dbReference>
<dbReference type="FunFam" id="3.40.605.10:FF:000005">
    <property type="entry name" value="Succinate-semialdehyde dehydrogenase I"/>
    <property type="match status" value="1"/>
</dbReference>
<dbReference type="PROSITE" id="PS00070">
    <property type="entry name" value="ALDEHYDE_DEHYDR_CYS"/>
    <property type="match status" value="1"/>
</dbReference>
<dbReference type="Pfam" id="PF00171">
    <property type="entry name" value="Aldedh"/>
    <property type="match status" value="1"/>
</dbReference>
<dbReference type="InterPro" id="IPR010102">
    <property type="entry name" value="Succ_semiAld_DH"/>
</dbReference>
<feature type="active site" evidence="3">
    <location>
        <position position="255"/>
    </location>
</feature>
<evidence type="ECO:0000256" key="2">
    <source>
        <dbReference type="ARBA" id="ARBA00023002"/>
    </source>
</evidence>
<name>A0A0G4QED4_9GAMM</name>
<dbReference type="GO" id="GO:0009450">
    <property type="term" value="P:gamma-aminobutyric acid catabolic process"/>
    <property type="evidence" value="ECO:0007669"/>
    <property type="project" value="InterPro"/>
</dbReference>
<comment type="similarity">
    <text evidence="1 4">Belongs to the aldehyde dehydrogenase family.</text>
</comment>
<sequence>MKITANPYFREQGYIDGLWCNAKNNETVDVVDPATGTLLGTVPNMATQEAIMAVDAAQKALPKWRALTAHQRGALLQNWFKLIIENKRKLAELMTFEQGKPVAEAEGEITYAASFIEWFAEQGKRTNGEIIPSPSADKRLMVIKQGIGVCAAITPWNFPAAMITRKAAPALAAGCTMVIKPANETPYTALALAELAAQAGIPAGVINIVTGDAIKIGEVFTSDNRVRKLSFTGSTGVGRLLMRQCSDSVKKVSLELGGNAPFIVFNDADIDKAVEGAMGAKFRNAGQTCVCANRFYIHKDVYQQFSERFVDAVKKLKVGNGFEEGVSIGPLINRKAVEKSQSLLADTLKRGATLLCGGESDNAGENFFQPTVVGNVPTDSHILEEEIFGPVAPLVIFEHEDEVVHLANNTIYGLAAYFYSENPQRIWRVAENLEYGMVGINTGLISNEVAPFGGIKQSGLGREGSEHGIEDYMEMKYLCQGL</sequence>
<dbReference type="NCBIfam" id="TIGR01780">
    <property type="entry name" value="SSADH"/>
    <property type="match status" value="1"/>
</dbReference>
<dbReference type="RefSeq" id="WP_072064572.1">
    <property type="nucleotide sequence ID" value="NZ_CVRY01000006.1"/>
</dbReference>
<feature type="domain" description="Aldehyde dehydrogenase" evidence="5">
    <location>
        <begin position="19"/>
        <end position="477"/>
    </location>
</feature>
<dbReference type="FunFam" id="3.40.309.10:FF:000004">
    <property type="entry name" value="Succinate-semialdehyde dehydrogenase I"/>
    <property type="match status" value="1"/>
</dbReference>
<dbReference type="InterPro" id="IPR015590">
    <property type="entry name" value="Aldehyde_DH_dom"/>
</dbReference>
<proteinExistence type="inferred from homology"/>
<evidence type="ECO:0000256" key="1">
    <source>
        <dbReference type="ARBA" id="ARBA00009986"/>
    </source>
</evidence>
<dbReference type="InterPro" id="IPR016163">
    <property type="entry name" value="Ald_DH_C"/>
</dbReference>
<dbReference type="InterPro" id="IPR029510">
    <property type="entry name" value="Ald_DH_CS_GLU"/>
</dbReference>
<dbReference type="GO" id="GO:0004777">
    <property type="term" value="F:succinate-semialdehyde dehydrogenase (NAD+) activity"/>
    <property type="evidence" value="ECO:0007669"/>
    <property type="project" value="TreeGrafter"/>
</dbReference>
<dbReference type="GO" id="GO:0005829">
    <property type="term" value="C:cytosol"/>
    <property type="evidence" value="ECO:0007669"/>
    <property type="project" value="TreeGrafter"/>
</dbReference>
<dbReference type="InterPro" id="IPR016162">
    <property type="entry name" value="Ald_DH_N"/>
</dbReference>
<evidence type="ECO:0000313" key="7">
    <source>
        <dbReference type="Proteomes" id="UP000183920"/>
    </source>
</evidence>
<evidence type="ECO:0000256" key="3">
    <source>
        <dbReference type="PROSITE-ProRule" id="PRU10007"/>
    </source>
</evidence>
<accession>A0A0G4QED4</accession>
<dbReference type="CDD" id="cd07103">
    <property type="entry name" value="ALDH_F5_SSADH_GabD"/>
    <property type="match status" value="1"/>
</dbReference>
<dbReference type="PANTHER" id="PTHR43353">
    <property type="entry name" value="SUCCINATE-SEMIALDEHYDE DEHYDROGENASE, MITOCHONDRIAL"/>
    <property type="match status" value="1"/>
</dbReference>
<protein>
    <submittedName>
        <fullName evidence="6">Succinate-semialdehyde dehydrogenase [NADP(+)] GabD</fullName>
    </submittedName>
</protein>
<dbReference type="PROSITE" id="PS00687">
    <property type="entry name" value="ALDEHYDE_DEHYDR_GLU"/>
    <property type="match status" value="1"/>
</dbReference>
<reference evidence="7" key="1">
    <citation type="submission" date="2015-06" db="EMBL/GenBank/DDBJ databases">
        <authorList>
            <person name="Urmite Genomes"/>
        </authorList>
    </citation>
    <scope>NUCLEOTIDE SEQUENCE [LARGE SCALE GENOMIC DNA]</scope>
    <source>
        <strain evidence="7">CSUR P1867</strain>
    </source>
</reference>
<dbReference type="InterPro" id="IPR050740">
    <property type="entry name" value="Aldehyde_DH_Superfamily"/>
</dbReference>
<evidence type="ECO:0000259" key="5">
    <source>
        <dbReference type="Pfam" id="PF00171"/>
    </source>
</evidence>
<dbReference type="AlphaFoldDB" id="A0A0G4QED4"/>
<keyword evidence="2 4" id="KW-0560">Oxidoreductase</keyword>
<evidence type="ECO:0000256" key="4">
    <source>
        <dbReference type="RuleBase" id="RU003345"/>
    </source>
</evidence>
<dbReference type="PANTHER" id="PTHR43353:SF5">
    <property type="entry name" value="SUCCINATE-SEMIALDEHYDE DEHYDROGENASE, MITOCHONDRIAL"/>
    <property type="match status" value="1"/>
</dbReference>
<dbReference type="InterPro" id="IPR016160">
    <property type="entry name" value="Ald_DH_CS_CYS"/>
</dbReference>
<dbReference type="EMBL" id="CVRY01000006">
    <property type="protein sequence ID" value="CRL64243.1"/>
    <property type="molecule type" value="Genomic_DNA"/>
</dbReference>